<evidence type="ECO:0000313" key="2">
    <source>
        <dbReference type="Proteomes" id="UP000027178"/>
    </source>
</evidence>
<proteinExistence type="predicted"/>
<dbReference type="EMBL" id="JNBY01000107">
    <property type="protein sequence ID" value="KDN82507.1"/>
    <property type="molecule type" value="Genomic_DNA"/>
</dbReference>
<accession>A0A066YMX9</accession>
<dbReference type="HOGENOM" id="CLU_1260356_0_0_11"/>
<dbReference type="Proteomes" id="UP000027178">
    <property type="component" value="Unassembled WGS sequence"/>
</dbReference>
<sequence length="209" mass="22963">MAGEEIPGARAELRRRGERLFAEVAELLEALVPGMAPVVGLPEHPDITAFGNPLSFAYHRQVAFDRTPDAADLPARAKAALADWQVTVEHTDSGSTVLHAWRDGMTLRLHLNPVRGLTLCRADLEPMALHLPEEFVRPEPLLAPENVRPGHELCPECEGLGWCERCWGRGWTMGGVTWGGRTEGQVRCGDCLGSRACPFCRGAGERPRR</sequence>
<dbReference type="eggNOG" id="ENOG50329K5">
    <property type="taxonomic scope" value="Bacteria"/>
</dbReference>
<dbReference type="RefSeq" id="WP_051653481.1">
    <property type="nucleotide sequence ID" value="NZ_KK853997.1"/>
</dbReference>
<dbReference type="OrthoDB" id="4549526at2"/>
<evidence type="ECO:0000313" key="1">
    <source>
        <dbReference type="EMBL" id="KDN82507.1"/>
    </source>
</evidence>
<protein>
    <submittedName>
        <fullName evidence="1">Uncharacterized protein</fullName>
    </submittedName>
</protein>
<gene>
    <name evidence="1" type="ORF">KCH_56850</name>
</gene>
<name>A0A066YMX9_9ACTN</name>
<reference evidence="1 2" key="1">
    <citation type="submission" date="2014-05" db="EMBL/GenBank/DDBJ databases">
        <title>Draft Genome Sequence of Kitasatospora cheerisanensis KCTC 2395.</title>
        <authorList>
            <person name="Nam D.H."/>
        </authorList>
    </citation>
    <scope>NUCLEOTIDE SEQUENCE [LARGE SCALE GENOMIC DNA]</scope>
    <source>
        <strain evidence="1 2">KCTC 2395</strain>
    </source>
</reference>
<comment type="caution">
    <text evidence="1">The sequence shown here is derived from an EMBL/GenBank/DDBJ whole genome shotgun (WGS) entry which is preliminary data.</text>
</comment>
<dbReference type="AlphaFoldDB" id="A0A066YMX9"/>
<keyword evidence="2" id="KW-1185">Reference proteome</keyword>
<dbReference type="PATRIC" id="fig|1348663.4.peg.5504"/>
<organism evidence="1 2">
    <name type="scientific">Kitasatospora cheerisanensis KCTC 2395</name>
    <dbReference type="NCBI Taxonomy" id="1348663"/>
    <lineage>
        <taxon>Bacteria</taxon>
        <taxon>Bacillati</taxon>
        <taxon>Actinomycetota</taxon>
        <taxon>Actinomycetes</taxon>
        <taxon>Kitasatosporales</taxon>
        <taxon>Streptomycetaceae</taxon>
        <taxon>Kitasatospora</taxon>
    </lineage>
</organism>